<evidence type="ECO:0000313" key="8">
    <source>
        <dbReference type="Proteomes" id="UP001046350"/>
    </source>
</evidence>
<accession>A0ABX8N444</accession>
<evidence type="ECO:0000256" key="2">
    <source>
        <dbReference type="ARBA" id="ARBA00022705"/>
    </source>
</evidence>
<dbReference type="Pfam" id="PF03120">
    <property type="entry name" value="OB_DNA_ligase"/>
    <property type="match status" value="1"/>
</dbReference>
<evidence type="ECO:0000256" key="4">
    <source>
        <dbReference type="ARBA" id="ARBA00023204"/>
    </source>
</evidence>
<keyword evidence="4 5" id="KW-0234">DNA repair</keyword>
<keyword evidence="8" id="KW-1185">Reference proteome</keyword>
<feature type="active site" description="N6-AMP-lysine intermediate" evidence="5">
    <location>
        <position position="121"/>
    </location>
</feature>
<evidence type="ECO:0000256" key="1">
    <source>
        <dbReference type="ARBA" id="ARBA00022598"/>
    </source>
</evidence>
<comment type="function">
    <text evidence="5">Catalyzes the formation of phosphodiester linkages between 5'-phosphoryl and 3'-hydroxyl groups in double-stranded DNA using NAD as a coenzyme and as the energy source for the reaction.</text>
</comment>
<keyword evidence="1 5" id="KW-0436">Ligase</keyword>
<dbReference type="Proteomes" id="UP001046350">
    <property type="component" value="Chromosome"/>
</dbReference>
<dbReference type="RefSeq" id="WP_217840644.1">
    <property type="nucleotide sequence ID" value="NZ_CP077076.1"/>
</dbReference>
<dbReference type="PROSITE" id="PS01056">
    <property type="entry name" value="DNA_LIGASE_N2"/>
    <property type="match status" value="1"/>
</dbReference>
<reference evidence="7" key="1">
    <citation type="journal article" date="2021" name="Microorganisms">
        <title>The Ever-Expanding Pseudomonas Genus: Description of 43 New Species and Partition of the Pseudomonas putida Group.</title>
        <authorList>
            <person name="Girard L."/>
            <person name="Lood C."/>
            <person name="Hofte M."/>
            <person name="Vandamme P."/>
            <person name="Rokni-Zadeh H."/>
            <person name="van Noort V."/>
            <person name="Lavigne R."/>
            <person name="De Mot R."/>
        </authorList>
    </citation>
    <scope>NUCLEOTIDE SEQUENCE</scope>
    <source>
        <strain evidence="7">COW40</strain>
    </source>
</reference>
<gene>
    <name evidence="5 7" type="primary">ligB</name>
    <name evidence="7" type="ORF">KSS94_24700</name>
</gene>
<protein>
    <recommendedName>
        <fullName evidence="5">DNA ligase B</fullName>
        <ecNumber evidence="5">6.5.1.2</ecNumber>
    </recommendedName>
    <alternativeName>
        <fullName evidence="5">Polydeoxyribonucleotide synthase [NAD(+)] B</fullName>
    </alternativeName>
</protein>
<dbReference type="GO" id="GO:0003911">
    <property type="term" value="F:DNA ligase (NAD+) activity"/>
    <property type="evidence" value="ECO:0007669"/>
    <property type="project" value="UniProtKB-EC"/>
</dbReference>
<dbReference type="Pfam" id="PF01653">
    <property type="entry name" value="DNA_ligase_aden"/>
    <property type="match status" value="1"/>
</dbReference>
<dbReference type="PANTHER" id="PTHR47810:SF1">
    <property type="entry name" value="DNA LIGASE B"/>
    <property type="match status" value="1"/>
</dbReference>
<sequence>MPYWLVLMLFTPLAHAEPCPDWPAQRAADEVAQLRQTLARWDDHYHRQGIALVADELYDQSRQRLQHLQGCFELPGQDNPLASAGGTIAHPFAHTGVAKLADESAVGQWLKGKQGVWIQPKVDGVAVSLVYRNGRLQQLLSRGDGTLGHDWSRHIPLLQRIPQQLPQALDAVFQGELYWRLEDHVQATDGSRNARGIVAGLMARKQLSPAEAAGIGLLVWDWPAGPATQGERLAGLEALGFPDSRRFSEAIDSLEQAAQWRQHWYRTPLPFATDGVILRQGSRPPAARWRAQPPYWLAAWKHPFSQALAEVREVRFRIGRTGRITPLLHLQPIQLDDRRISQVSLGSLARWQALDVRPGDQVAVSLAGLTIPRLESVVHRSPHRTAMAAPQAGDYHALSCWQASEGCQEQFLARLAWLGGKQGLGMPGLGPGTWRSLVQSGLVSSLDDWLGLTHEHLHEVSGIGQARTEKLLQSFAQSRQQPFERWLRALGVPAPSGLALGSDWGELASRNIEQWIAEPDIGPTRAGQLVAFFNHEQVQALALRLRNQQIEGF</sequence>
<feature type="domain" description="NAD-dependent DNA ligase N-terminal" evidence="6">
    <location>
        <begin position="26"/>
        <end position="423"/>
    </location>
</feature>
<keyword evidence="5" id="KW-0520">NAD</keyword>
<name>A0ABX8N444_9PSED</name>
<keyword evidence="3 5" id="KW-0227">DNA damage</keyword>
<proteinExistence type="inferred from homology"/>
<comment type="catalytic activity">
    <reaction evidence="5">
        <text>NAD(+) + (deoxyribonucleotide)n-3'-hydroxyl + 5'-phospho-(deoxyribonucleotide)m = (deoxyribonucleotide)n+m + AMP + beta-nicotinamide D-nucleotide.</text>
        <dbReference type="EC" id="6.5.1.2"/>
    </reaction>
</comment>
<organism evidence="7 8">
    <name type="scientific">Pseudomonas fakonensis</name>
    <dbReference type="NCBI Taxonomy" id="2842355"/>
    <lineage>
        <taxon>Bacteria</taxon>
        <taxon>Pseudomonadati</taxon>
        <taxon>Pseudomonadota</taxon>
        <taxon>Gammaproteobacteria</taxon>
        <taxon>Pseudomonadales</taxon>
        <taxon>Pseudomonadaceae</taxon>
        <taxon>Pseudomonas</taxon>
    </lineage>
</organism>
<dbReference type="InterPro" id="IPR050326">
    <property type="entry name" value="NAD_dep_DNA_ligaseB"/>
</dbReference>
<keyword evidence="2 5" id="KW-0235">DNA replication</keyword>
<evidence type="ECO:0000256" key="3">
    <source>
        <dbReference type="ARBA" id="ARBA00022763"/>
    </source>
</evidence>
<evidence type="ECO:0000259" key="6">
    <source>
        <dbReference type="SMART" id="SM00532"/>
    </source>
</evidence>
<evidence type="ECO:0000256" key="5">
    <source>
        <dbReference type="HAMAP-Rule" id="MF_01587"/>
    </source>
</evidence>
<evidence type="ECO:0000313" key="7">
    <source>
        <dbReference type="EMBL" id="QXH51099.1"/>
    </source>
</evidence>
<dbReference type="NCBIfam" id="NF005987">
    <property type="entry name" value="PRK08097.1"/>
    <property type="match status" value="1"/>
</dbReference>
<dbReference type="InterPro" id="IPR013840">
    <property type="entry name" value="DNAligase_N"/>
</dbReference>
<dbReference type="InterPro" id="IPR013839">
    <property type="entry name" value="DNAligase_adenylation"/>
</dbReference>
<dbReference type="HAMAP" id="MF_01587">
    <property type="entry name" value="DNA_ligase_B"/>
    <property type="match status" value="1"/>
</dbReference>
<dbReference type="EMBL" id="CP077076">
    <property type="protein sequence ID" value="QXH51099.1"/>
    <property type="molecule type" value="Genomic_DNA"/>
</dbReference>
<comment type="similarity">
    <text evidence="5">Belongs to the NAD-dependent DNA ligase family. LigB subfamily.</text>
</comment>
<dbReference type="InterPro" id="IPR020923">
    <property type="entry name" value="DNA_ligase_B"/>
</dbReference>
<dbReference type="PANTHER" id="PTHR47810">
    <property type="entry name" value="DNA LIGASE"/>
    <property type="match status" value="1"/>
</dbReference>
<dbReference type="InterPro" id="IPR004150">
    <property type="entry name" value="NAD_DNA_ligase_OB"/>
</dbReference>
<dbReference type="InterPro" id="IPR033136">
    <property type="entry name" value="DNA_ligase_CS"/>
</dbReference>
<dbReference type="EC" id="6.5.1.2" evidence="5"/>
<dbReference type="SMART" id="SM00532">
    <property type="entry name" value="LIGANc"/>
    <property type="match status" value="1"/>
</dbReference>